<gene>
    <name evidence="1" type="ORF">HHU12_29305</name>
</gene>
<dbReference type="EMBL" id="JABANE010000133">
    <property type="protein sequence ID" value="NME72096.1"/>
    <property type="molecule type" value="Genomic_DNA"/>
</dbReference>
<dbReference type="AlphaFoldDB" id="A0A7X9S0I0"/>
<dbReference type="RefSeq" id="WP_169660290.1">
    <property type="nucleotide sequence ID" value="NZ_JABANE010000133.1"/>
</dbReference>
<name>A0A7X9S0I0_9BACT</name>
<dbReference type="Gene3D" id="3.20.20.80">
    <property type="entry name" value="Glycosidases"/>
    <property type="match status" value="1"/>
</dbReference>
<proteinExistence type="predicted"/>
<comment type="caution">
    <text evidence="1">The sequence shown here is derived from an EMBL/GenBank/DDBJ whole genome shotgun (WGS) entry which is preliminary data.</text>
</comment>
<reference evidence="1 2" key="1">
    <citation type="submission" date="2020-04" db="EMBL/GenBank/DDBJ databases">
        <title>Flammeovirga sp. SR4, a novel species isolated from seawater.</title>
        <authorList>
            <person name="Wang X."/>
        </authorList>
    </citation>
    <scope>NUCLEOTIDE SEQUENCE [LARGE SCALE GENOMIC DNA]</scope>
    <source>
        <strain evidence="1 2">ATCC 23126</strain>
    </source>
</reference>
<organism evidence="1 2">
    <name type="scientific">Flammeovirga aprica JL-4</name>
    <dbReference type="NCBI Taxonomy" id="694437"/>
    <lineage>
        <taxon>Bacteria</taxon>
        <taxon>Pseudomonadati</taxon>
        <taxon>Bacteroidota</taxon>
        <taxon>Cytophagia</taxon>
        <taxon>Cytophagales</taxon>
        <taxon>Flammeovirgaceae</taxon>
        <taxon>Flammeovirga</taxon>
    </lineage>
</organism>
<evidence type="ECO:0000313" key="2">
    <source>
        <dbReference type="Proteomes" id="UP000576082"/>
    </source>
</evidence>
<protein>
    <submittedName>
        <fullName evidence="1">Uncharacterized protein</fullName>
    </submittedName>
</protein>
<dbReference type="Proteomes" id="UP000576082">
    <property type="component" value="Unassembled WGS sequence"/>
</dbReference>
<sequence>MKLISTITFVLFFFGIQLHCTGQEKQTQKIVIAECNPFFNYSLNKTYLKGTDYTQILEENQTFKNGKFRTGIPLVSQLWLPLPMEDALAYEIQSAQKMGLNAFRFPFFVSNNKYYTEAFIKVVHKYLEVAEKRQLDFKFSIELIMKRPSKMAHHSYLEDAKYKLRQIFDNKIGNTKWLKDRNGDIMVFIKNPENIHPDFHANTKIKGGKVITPKLIEIKNYYKYLFEDVYGTFSLVYHNNFIKDTSFEKEVLKYFPSMYYPPFKQFRVKEMNRISQVCKKNKTSFIQPVYAHYFDSRLRKKSNQKYLGKNAKGEISTNDLYLNELPTHFTNDFRKTLDLAILRDAEMIDITSWNNFDDGTHISPELHTQYSLGELLKYKLSEWKKEDNKVREQCIVNQFKTLDKSTIEVQQIVNPFNQQPVDRSKIEVVTLLNESASLYVGTNYIKEVQAGLDYVLISSDSINGKINIVRNGKKIIQYKIPVLPVDTTPDALCYSSSSAQNELVSYYSYQLIYAEVMKNRARYLLDEKLLNNWNTIATLYAKAKIKLLEHYHFNASKYQKACLKEEKKYYASVKKLLSPMHYNIFIEMENDIKNGTLLAEEISFDEEMDFDNYNILQPE</sequence>
<evidence type="ECO:0000313" key="1">
    <source>
        <dbReference type="EMBL" id="NME72096.1"/>
    </source>
</evidence>
<accession>A0A7X9S0I0</accession>
<keyword evidence="2" id="KW-1185">Reference proteome</keyword>